<dbReference type="AlphaFoldDB" id="A0A225UF09"/>
<comment type="caution">
    <text evidence="2">The sequence shown here is derived from an EMBL/GenBank/DDBJ whole genome shotgun (WGS) entry which is preliminary data.</text>
</comment>
<evidence type="ECO:0000313" key="3">
    <source>
        <dbReference type="Proteomes" id="UP000198211"/>
    </source>
</evidence>
<sequence>MRECLMALGIQKSQVLKWSSELQRHATEKELEISEQSDEKFTREEKLINHQNCVISELMAMNRSLAKRVSELERNSGDGNPQRSSPLAGNEGTPQDRLSRSSPTAKTCGSKAQPKGPASIWFEWYAKTPRLWDTLWNQTTATKFFVLDKKQNGIWYQDQLRKLYRDGNLDRLIDGYRARVNVEKHQ</sequence>
<feature type="compositionally biased region" description="Polar residues" evidence="1">
    <location>
        <begin position="77"/>
        <end position="87"/>
    </location>
</feature>
<dbReference type="OrthoDB" id="111655at2759"/>
<keyword evidence="3" id="KW-1185">Reference proteome</keyword>
<gene>
    <name evidence="2" type="ORF">PHMEG_00039836</name>
</gene>
<protein>
    <submittedName>
        <fullName evidence="2">Uncharacterized protein</fullName>
    </submittedName>
</protein>
<evidence type="ECO:0000313" key="2">
    <source>
        <dbReference type="EMBL" id="OWY91541.1"/>
    </source>
</evidence>
<evidence type="ECO:0000256" key="1">
    <source>
        <dbReference type="SAM" id="MobiDB-lite"/>
    </source>
</evidence>
<name>A0A225UF09_9STRA</name>
<accession>A0A225UF09</accession>
<feature type="region of interest" description="Disordered" evidence="1">
    <location>
        <begin position="73"/>
        <end position="115"/>
    </location>
</feature>
<organism evidence="2 3">
    <name type="scientific">Phytophthora megakarya</name>
    <dbReference type="NCBI Taxonomy" id="4795"/>
    <lineage>
        <taxon>Eukaryota</taxon>
        <taxon>Sar</taxon>
        <taxon>Stramenopiles</taxon>
        <taxon>Oomycota</taxon>
        <taxon>Peronosporomycetes</taxon>
        <taxon>Peronosporales</taxon>
        <taxon>Peronosporaceae</taxon>
        <taxon>Phytophthora</taxon>
    </lineage>
</organism>
<dbReference type="EMBL" id="NBNE01019989">
    <property type="protein sequence ID" value="OWY91541.1"/>
    <property type="molecule type" value="Genomic_DNA"/>
</dbReference>
<dbReference type="Proteomes" id="UP000198211">
    <property type="component" value="Unassembled WGS sequence"/>
</dbReference>
<reference evidence="3" key="1">
    <citation type="submission" date="2017-03" db="EMBL/GenBank/DDBJ databases">
        <title>Phytopthora megakarya and P. palmivora, two closely related causual agents of cacao black pod achieved similar genome size and gene model numbers by different mechanisms.</title>
        <authorList>
            <person name="Ali S."/>
            <person name="Shao J."/>
            <person name="Larry D.J."/>
            <person name="Kronmiller B."/>
            <person name="Shen D."/>
            <person name="Strem M.D."/>
            <person name="Melnick R.L."/>
            <person name="Guiltinan M.J."/>
            <person name="Tyler B.M."/>
            <person name="Meinhardt L.W."/>
            <person name="Bailey B.A."/>
        </authorList>
    </citation>
    <scope>NUCLEOTIDE SEQUENCE [LARGE SCALE GENOMIC DNA]</scope>
    <source>
        <strain evidence="3">zdho120</strain>
    </source>
</reference>
<proteinExistence type="predicted"/>